<dbReference type="InterPro" id="IPR012938">
    <property type="entry name" value="Glc/Sorbosone_DH"/>
</dbReference>
<dbReference type="PROSITE" id="PS50093">
    <property type="entry name" value="PKD"/>
    <property type="match status" value="1"/>
</dbReference>
<dbReference type="Pfam" id="PF07995">
    <property type="entry name" value="GSDH"/>
    <property type="match status" value="1"/>
</dbReference>
<sequence>MLSRWSRRVLPTLIVTLLVGLGLVAVPQASAAPALPSGFVIREQATGQAAYDLTDFAHLPGDGGIITTGKGGKVTWISPAGAVRALATLSVNSDGDLGLVGLAVAPDYATTRTVYLVRSVPTGSGSVFRLARWTVTGSPEPTGLGSERTLLEMPVDYNVHGMTGIVAASDGTLWLSTGDSSDFHGGVYDPRALRALDTNSPYGKVMHLTAAGAGVPSNPYYDAANPNSVRSKVFASGFRSPFRLSLDPSSGLPVVGDVGWETWEELDIVQPGRNYAWPCWEGNHQTGYATAFPAQCGPVNNTPPLWEYHHGGASNQGNSVTGGFVYTGSSYPGEYKGTYFFGDYQGGKIWTLKYDSSGKLTQAPQNPPWATGIGGPVEFDAAPNGDVVYADLLSGTLKRISYQQGNTAPVASAASTTDAATRTVTFDGSGSLDYDGDQLTYSWNFGDGTTGTGRVATHTYAAGTDRYTATLTVRDPLGATGTTTLTVAPSNRSPQLALTTPPGDTFAVGEPIALSATATDAEDGALAVTWTSRELHCPDEATCHSHPGVGATGDSFTVPFPDHPDTRLLVTATVTDSAGVVATQTYTAWPRQHRLTLTSNVPAALQIPSENNANTAMVTEGVTLEVNAAATASDGASAFTGWADGPTDRVRTFKMPANDLTLSAVYATPIEQRYNSDAALRQLVGAPTAPEVIDGGVRYRVYERGRLYWSSQTGVHAVIGQVLVKYLELGGHTRFGAPLTDETGTPDGIGRFNHFIGTPATGTASVYYTPSTGAHAIWGLIREKWAALDWEKGPTGYPATDELITPDGIGRYNHFSKASSIYWTPATGAHGVWGEIRKTWAALDWEKGPMGYPVTDELTTPDGVGRYNHFDKASSIYWTPGTGAHEVYGAIRQRWSALGWERSYLGYPRSGEFTFDGGRRNDFQFGYIQWYPNGTVIDRRW</sequence>
<dbReference type="GO" id="GO:0005975">
    <property type="term" value="P:carbohydrate metabolic process"/>
    <property type="evidence" value="ECO:0007669"/>
    <property type="project" value="UniProtKB-ARBA"/>
</dbReference>
<dbReference type="InterPro" id="IPR011042">
    <property type="entry name" value="6-blade_b-propeller_TolB-like"/>
</dbReference>
<dbReference type="CDD" id="cd00146">
    <property type="entry name" value="PKD"/>
    <property type="match status" value="1"/>
</dbReference>
<dbReference type="SUPFAM" id="SSF50952">
    <property type="entry name" value="Soluble quinoprotein glucose dehydrogenase"/>
    <property type="match status" value="1"/>
</dbReference>
<evidence type="ECO:0000313" key="3">
    <source>
        <dbReference type="EMBL" id="SFK92714.1"/>
    </source>
</evidence>
<dbReference type="InterPro" id="IPR022409">
    <property type="entry name" value="PKD/Chitinase_dom"/>
</dbReference>
<feature type="chain" id="PRO_5011589741" evidence="1">
    <location>
        <begin position="32"/>
        <end position="941"/>
    </location>
</feature>
<protein>
    <submittedName>
        <fullName evidence="3">Glucose/arabinose dehydrogenase, beta-propeller fold</fullName>
    </submittedName>
</protein>
<evidence type="ECO:0000259" key="2">
    <source>
        <dbReference type="PROSITE" id="PS50093"/>
    </source>
</evidence>
<dbReference type="InterPro" id="IPR013207">
    <property type="entry name" value="LGFP"/>
</dbReference>
<dbReference type="Gene3D" id="2.60.40.10">
    <property type="entry name" value="Immunoglobulins"/>
    <property type="match status" value="1"/>
</dbReference>
<feature type="signal peptide" evidence="1">
    <location>
        <begin position="1"/>
        <end position="31"/>
    </location>
</feature>
<dbReference type="InterPro" id="IPR011041">
    <property type="entry name" value="Quinoprot_gluc/sorb_DH_b-prop"/>
</dbReference>
<dbReference type="AlphaFoldDB" id="A0A1I4DGD3"/>
<dbReference type="Pfam" id="PF08310">
    <property type="entry name" value="LGFP"/>
    <property type="match status" value="4"/>
</dbReference>
<keyword evidence="4" id="KW-1185">Reference proteome</keyword>
<evidence type="ECO:0000256" key="1">
    <source>
        <dbReference type="SAM" id="SignalP"/>
    </source>
</evidence>
<dbReference type="EMBL" id="FORP01000047">
    <property type="protein sequence ID" value="SFK92714.1"/>
    <property type="molecule type" value="Genomic_DNA"/>
</dbReference>
<dbReference type="Proteomes" id="UP000199025">
    <property type="component" value="Unassembled WGS sequence"/>
</dbReference>
<organism evidence="3 4">
    <name type="scientific">Amycolatopsis sacchari</name>
    <dbReference type="NCBI Taxonomy" id="115433"/>
    <lineage>
        <taxon>Bacteria</taxon>
        <taxon>Bacillati</taxon>
        <taxon>Actinomycetota</taxon>
        <taxon>Actinomycetes</taxon>
        <taxon>Pseudonocardiales</taxon>
        <taxon>Pseudonocardiaceae</taxon>
        <taxon>Amycolatopsis</taxon>
    </lineage>
</organism>
<proteinExistence type="predicted"/>
<dbReference type="InterPro" id="IPR013783">
    <property type="entry name" value="Ig-like_fold"/>
</dbReference>
<dbReference type="OrthoDB" id="159306at2"/>
<dbReference type="PANTHER" id="PTHR19328:SF13">
    <property type="entry name" value="HIPL1 PROTEIN"/>
    <property type="match status" value="1"/>
</dbReference>
<dbReference type="Pfam" id="PF18911">
    <property type="entry name" value="PKD_4"/>
    <property type="match status" value="1"/>
</dbReference>
<evidence type="ECO:0000313" key="4">
    <source>
        <dbReference type="Proteomes" id="UP000199025"/>
    </source>
</evidence>
<dbReference type="Gene3D" id="2.120.10.30">
    <property type="entry name" value="TolB, C-terminal domain"/>
    <property type="match status" value="1"/>
</dbReference>
<dbReference type="STRING" id="115433.SAMN05421835_1473"/>
<dbReference type="SUPFAM" id="SSF49299">
    <property type="entry name" value="PKD domain"/>
    <property type="match status" value="1"/>
</dbReference>
<dbReference type="InterPro" id="IPR035986">
    <property type="entry name" value="PKD_dom_sf"/>
</dbReference>
<gene>
    <name evidence="3" type="ORF">SAMN05421835_1473</name>
</gene>
<dbReference type="SMART" id="SM00089">
    <property type="entry name" value="PKD"/>
    <property type="match status" value="1"/>
</dbReference>
<dbReference type="InterPro" id="IPR000601">
    <property type="entry name" value="PKD_dom"/>
</dbReference>
<accession>A0A1I4DGD3</accession>
<name>A0A1I4DGD3_9PSEU</name>
<feature type="domain" description="PKD" evidence="2">
    <location>
        <begin position="436"/>
        <end position="487"/>
    </location>
</feature>
<dbReference type="RefSeq" id="WP_091517121.1">
    <property type="nucleotide sequence ID" value="NZ_FORP01000047.1"/>
</dbReference>
<keyword evidence="1" id="KW-0732">Signal</keyword>
<reference evidence="3 4" key="1">
    <citation type="submission" date="2016-10" db="EMBL/GenBank/DDBJ databases">
        <authorList>
            <person name="de Groot N.N."/>
        </authorList>
    </citation>
    <scope>NUCLEOTIDE SEQUENCE [LARGE SCALE GENOMIC DNA]</scope>
    <source>
        <strain evidence="3 4">DSM 44468</strain>
    </source>
</reference>
<dbReference type="PANTHER" id="PTHR19328">
    <property type="entry name" value="HEDGEHOG-INTERACTING PROTEIN"/>
    <property type="match status" value="1"/>
</dbReference>